<gene>
    <name evidence="3" type="ordered locus">Desac_2108</name>
</gene>
<comment type="catalytic activity">
    <reaction evidence="2">
        <text>a quinone + NADH + 5 H(+)(in) = a quinol + NAD(+) + 4 H(+)(out)</text>
        <dbReference type="Rhea" id="RHEA:57888"/>
        <dbReference type="ChEBI" id="CHEBI:15378"/>
        <dbReference type="ChEBI" id="CHEBI:24646"/>
        <dbReference type="ChEBI" id="CHEBI:57540"/>
        <dbReference type="ChEBI" id="CHEBI:57945"/>
        <dbReference type="ChEBI" id="CHEBI:132124"/>
    </reaction>
</comment>
<keyword evidence="2" id="KW-0472">Membrane</keyword>
<accession>F2NJZ3</accession>
<keyword evidence="2" id="KW-0520">NAD</keyword>
<proteinExistence type="inferred from homology"/>
<feature type="transmembrane region" description="Helical" evidence="2">
    <location>
        <begin position="88"/>
        <end position="110"/>
    </location>
</feature>
<dbReference type="STRING" id="880072.Desac_2108"/>
<dbReference type="PANTHER" id="PTHR33269">
    <property type="entry name" value="NADH-UBIQUINONE OXIDOREDUCTASE CHAIN 6"/>
    <property type="match status" value="1"/>
</dbReference>
<sequence>MHIIFFLLAATALISGIMVVIQVNPVRSALYLVLNFFALAGIYLLANAQFIAAVQIIVYAGAIMVLFLFVIMLLNLRQPEEGGAQLHIGQKILGASLATGTAALVIYTITRLKLPPGKGMAADFGTTEMVAKSLFTDYLLPFEVTSILLLVAVVGAVILAKTKVD</sequence>
<reference evidence="4" key="2">
    <citation type="submission" date="2011-03" db="EMBL/GenBank/DDBJ databases">
        <title>The complete genome of Desulfobacca acetoxidans DSM 11109.</title>
        <authorList>
            <consortium name="US DOE Joint Genome Institute (JGI-PGF)"/>
            <person name="Lucas S."/>
            <person name="Copeland A."/>
            <person name="Lapidus A."/>
            <person name="Bruce D."/>
            <person name="Goodwin L."/>
            <person name="Pitluck S."/>
            <person name="Peters L."/>
            <person name="Kyrpides N."/>
            <person name="Mavromatis K."/>
            <person name="Ivanova N."/>
            <person name="Ovchinnikova G."/>
            <person name="Teshima H."/>
            <person name="Detter J.C."/>
            <person name="Han C."/>
            <person name="Land M."/>
            <person name="Hauser L."/>
            <person name="Markowitz V."/>
            <person name="Cheng J.-F."/>
            <person name="Hugenholtz P."/>
            <person name="Woyke T."/>
            <person name="Wu D."/>
            <person name="Spring S."/>
            <person name="Schueler E."/>
            <person name="Brambilla E."/>
            <person name="Klenk H.-P."/>
            <person name="Eisen J.A."/>
        </authorList>
    </citation>
    <scope>NUCLEOTIDE SEQUENCE [LARGE SCALE GENOMIC DNA]</scope>
    <source>
        <strain evidence="4">ATCC 700848 / DSM 11109 / ASRB2</strain>
    </source>
</reference>
<evidence type="ECO:0000313" key="4">
    <source>
        <dbReference type="Proteomes" id="UP000000483"/>
    </source>
</evidence>
<organism evidence="3 4">
    <name type="scientific">Desulfobacca acetoxidans (strain ATCC 700848 / DSM 11109 / ASRB2)</name>
    <dbReference type="NCBI Taxonomy" id="880072"/>
    <lineage>
        <taxon>Bacteria</taxon>
        <taxon>Pseudomonadati</taxon>
        <taxon>Thermodesulfobacteriota</taxon>
        <taxon>Desulfobaccia</taxon>
        <taxon>Desulfobaccales</taxon>
        <taxon>Desulfobaccaceae</taxon>
        <taxon>Desulfobacca</taxon>
    </lineage>
</organism>
<evidence type="ECO:0000256" key="2">
    <source>
        <dbReference type="RuleBase" id="RU004429"/>
    </source>
</evidence>
<dbReference type="Proteomes" id="UP000000483">
    <property type="component" value="Chromosome"/>
</dbReference>
<keyword evidence="2" id="KW-1133">Transmembrane helix</keyword>
<dbReference type="GO" id="GO:0005886">
    <property type="term" value="C:plasma membrane"/>
    <property type="evidence" value="ECO:0007669"/>
    <property type="project" value="UniProtKB-SubCell"/>
</dbReference>
<dbReference type="RefSeq" id="WP_013707046.1">
    <property type="nucleotide sequence ID" value="NC_015388.1"/>
</dbReference>
<protein>
    <recommendedName>
        <fullName evidence="2">NADH-quinone oxidoreductase subunit J</fullName>
        <ecNumber evidence="2">7.1.1.-</ecNumber>
    </recommendedName>
</protein>
<dbReference type="AlphaFoldDB" id="F2NJZ3"/>
<evidence type="ECO:0000313" key="3">
    <source>
        <dbReference type="EMBL" id="AEB09937.1"/>
    </source>
</evidence>
<dbReference type="KEGG" id="dao:Desac_2108"/>
<feature type="transmembrane region" description="Helical" evidence="2">
    <location>
        <begin position="29"/>
        <end position="46"/>
    </location>
</feature>
<dbReference type="GO" id="GO:0048038">
    <property type="term" value="F:quinone binding"/>
    <property type="evidence" value="ECO:0007669"/>
    <property type="project" value="UniProtKB-UniRule"/>
</dbReference>
<feature type="transmembrane region" description="Helical" evidence="2">
    <location>
        <begin position="53"/>
        <end position="76"/>
    </location>
</feature>
<dbReference type="eggNOG" id="COG0839">
    <property type="taxonomic scope" value="Bacteria"/>
</dbReference>
<keyword evidence="2" id="KW-0812">Transmembrane</keyword>
<comment type="function">
    <text evidence="2">NDH-1 shuttles electrons from NADH, via FMN and iron-sulfur (Fe-S) centers, to quinones in the respiratory chain. Couples the redox reaction to proton translocation (for every two electrons transferred, four hydrogen ions are translocated across the cytoplasmic membrane), and thus conserves the redox energy in a proton gradient.</text>
</comment>
<reference evidence="3 4" key="1">
    <citation type="journal article" date="2011" name="Stand. Genomic Sci.">
        <title>Complete genome sequence of the acetate-degrading sulfate reducer Desulfobacca acetoxidans type strain (ASRB2).</title>
        <authorList>
            <person name="Goker M."/>
            <person name="Teshima H."/>
            <person name="Lapidus A."/>
            <person name="Nolan M."/>
            <person name="Lucas S."/>
            <person name="Hammon N."/>
            <person name="Deshpande S."/>
            <person name="Cheng J.F."/>
            <person name="Tapia R."/>
            <person name="Han C."/>
            <person name="Goodwin L."/>
            <person name="Pitluck S."/>
            <person name="Huntemann M."/>
            <person name="Liolios K."/>
            <person name="Ivanova N."/>
            <person name="Pagani I."/>
            <person name="Mavromatis K."/>
            <person name="Ovchinikova G."/>
            <person name="Pati A."/>
            <person name="Chen A."/>
            <person name="Palaniappan K."/>
            <person name="Land M."/>
            <person name="Hauser L."/>
            <person name="Brambilla E.M."/>
            <person name="Rohde M."/>
            <person name="Spring S."/>
            <person name="Detter J.C."/>
            <person name="Woyke T."/>
            <person name="Bristow J."/>
            <person name="Eisen J.A."/>
            <person name="Markowitz V."/>
            <person name="Hugenholtz P."/>
            <person name="Kyrpides N.C."/>
            <person name="Klenk H.P."/>
        </authorList>
    </citation>
    <scope>NUCLEOTIDE SEQUENCE [LARGE SCALE GENOMIC DNA]</scope>
    <source>
        <strain evidence="4">ATCC 700848 / DSM 11109 / ASRB2</strain>
    </source>
</reference>
<evidence type="ECO:0000256" key="1">
    <source>
        <dbReference type="ARBA" id="ARBA00005698"/>
    </source>
</evidence>
<dbReference type="HOGENOM" id="CLU_085957_4_1_7"/>
<feature type="transmembrane region" description="Helical" evidence="2">
    <location>
        <begin position="138"/>
        <end position="160"/>
    </location>
</feature>
<dbReference type="InterPro" id="IPR001457">
    <property type="entry name" value="NADH_UbQ/plastoQ_OxRdtase_su6"/>
</dbReference>
<keyword evidence="2" id="KW-0874">Quinone</keyword>
<keyword evidence="2" id="KW-1003">Cell membrane</keyword>
<comment type="similarity">
    <text evidence="1 2">Belongs to the complex I subunit 6 family.</text>
</comment>
<name>F2NJZ3_DESAR</name>
<comment type="subcellular location">
    <subcellularLocation>
        <location evidence="2">Cell membrane</location>
        <topology evidence="2">Multi-pass membrane protein</topology>
    </subcellularLocation>
</comment>
<dbReference type="EMBL" id="CP002629">
    <property type="protein sequence ID" value="AEB09937.1"/>
    <property type="molecule type" value="Genomic_DNA"/>
</dbReference>
<keyword evidence="3" id="KW-0830">Ubiquinone</keyword>
<dbReference type="Gene3D" id="1.20.120.1200">
    <property type="entry name" value="NADH-ubiquinone/plastoquinone oxidoreductase chain 6, subunit NuoJ"/>
    <property type="match status" value="1"/>
</dbReference>
<dbReference type="PANTHER" id="PTHR33269:SF17">
    <property type="entry name" value="NADH-UBIQUINONE OXIDOREDUCTASE CHAIN 6"/>
    <property type="match status" value="1"/>
</dbReference>
<dbReference type="OrthoDB" id="9790848at2"/>
<dbReference type="InterPro" id="IPR042106">
    <property type="entry name" value="Nuo/plastoQ_OxRdtase_6_NuoJ"/>
</dbReference>
<comment type="caution">
    <text evidence="2">Lacks conserved residue(s) required for the propagation of feature annotation.</text>
</comment>
<dbReference type="GO" id="GO:0008137">
    <property type="term" value="F:NADH dehydrogenase (ubiquinone) activity"/>
    <property type="evidence" value="ECO:0007669"/>
    <property type="project" value="UniProtKB-UniRule"/>
</dbReference>
<keyword evidence="4" id="KW-1185">Reference proteome</keyword>
<dbReference type="Pfam" id="PF00499">
    <property type="entry name" value="Oxidored_q3"/>
    <property type="match status" value="1"/>
</dbReference>
<dbReference type="EC" id="7.1.1.-" evidence="2"/>